<keyword evidence="6" id="KW-0677">Repeat</keyword>
<proteinExistence type="inferred from homology"/>
<evidence type="ECO:0000313" key="10">
    <source>
        <dbReference type="EMBL" id="KAF0713242.1"/>
    </source>
</evidence>
<protein>
    <recommendedName>
        <fullName evidence="9">Sugar transporter SWEET</fullName>
    </recommendedName>
</protein>
<feature type="transmembrane region" description="Helical" evidence="9">
    <location>
        <begin position="162"/>
        <end position="179"/>
    </location>
</feature>
<dbReference type="GO" id="GO:0016020">
    <property type="term" value="C:membrane"/>
    <property type="evidence" value="ECO:0007669"/>
    <property type="project" value="InterPro"/>
</dbReference>
<dbReference type="InterPro" id="IPR047664">
    <property type="entry name" value="SWEET"/>
</dbReference>
<keyword evidence="4 9" id="KW-0762">Sugar transport</keyword>
<comment type="function">
    <text evidence="9">Mediates sugar transport across membranes.</text>
</comment>
<organism evidence="10 11">
    <name type="scientific">Aphis craccivora</name>
    <name type="common">Cowpea aphid</name>
    <dbReference type="NCBI Taxonomy" id="307492"/>
    <lineage>
        <taxon>Eukaryota</taxon>
        <taxon>Metazoa</taxon>
        <taxon>Ecdysozoa</taxon>
        <taxon>Arthropoda</taxon>
        <taxon>Hexapoda</taxon>
        <taxon>Insecta</taxon>
        <taxon>Pterygota</taxon>
        <taxon>Neoptera</taxon>
        <taxon>Paraneoptera</taxon>
        <taxon>Hemiptera</taxon>
        <taxon>Sternorrhyncha</taxon>
        <taxon>Aphidomorpha</taxon>
        <taxon>Aphidoidea</taxon>
        <taxon>Aphididae</taxon>
        <taxon>Aphidini</taxon>
        <taxon>Aphis</taxon>
        <taxon>Aphis</taxon>
    </lineage>
</organism>
<evidence type="ECO:0000256" key="2">
    <source>
        <dbReference type="ARBA" id="ARBA00007809"/>
    </source>
</evidence>
<evidence type="ECO:0000256" key="6">
    <source>
        <dbReference type="ARBA" id="ARBA00022737"/>
    </source>
</evidence>
<comment type="similarity">
    <text evidence="2 9">Belongs to the SWEET sugar transporter family.</text>
</comment>
<feature type="transmembrane region" description="Helical" evidence="9">
    <location>
        <begin position="6"/>
        <end position="28"/>
    </location>
</feature>
<dbReference type="PANTHER" id="PTHR10791:SF112">
    <property type="entry name" value="SUGAR TRANSPORTER SWEET1"/>
    <property type="match status" value="1"/>
</dbReference>
<dbReference type="InterPro" id="IPR004316">
    <property type="entry name" value="SWEET_rpt"/>
</dbReference>
<name>A0A6G0VXM8_APHCR</name>
<feature type="transmembrane region" description="Helical" evidence="9">
    <location>
        <begin position="40"/>
        <end position="60"/>
    </location>
</feature>
<feature type="transmembrane region" description="Helical" evidence="9">
    <location>
        <begin position="186"/>
        <end position="205"/>
    </location>
</feature>
<feature type="non-terminal residue" evidence="10">
    <location>
        <position position="244"/>
    </location>
</feature>
<dbReference type="PANTHER" id="PTHR10791">
    <property type="entry name" value="RAG1-ACTIVATING PROTEIN 1"/>
    <property type="match status" value="1"/>
</dbReference>
<evidence type="ECO:0000256" key="3">
    <source>
        <dbReference type="ARBA" id="ARBA00022448"/>
    </source>
</evidence>
<keyword evidence="8 9" id="KW-0472">Membrane</keyword>
<dbReference type="Gene3D" id="1.20.1280.290">
    <property type="match status" value="1"/>
</dbReference>
<evidence type="ECO:0000256" key="9">
    <source>
        <dbReference type="RuleBase" id="RU910715"/>
    </source>
</evidence>
<evidence type="ECO:0000256" key="1">
    <source>
        <dbReference type="ARBA" id="ARBA00004127"/>
    </source>
</evidence>
<keyword evidence="3 9" id="KW-0813">Transport</keyword>
<accession>A0A6G0VXM8</accession>
<reference evidence="10 11" key="1">
    <citation type="submission" date="2019-08" db="EMBL/GenBank/DDBJ databases">
        <title>Whole genome of Aphis craccivora.</title>
        <authorList>
            <person name="Voronova N.V."/>
            <person name="Shulinski R.S."/>
            <person name="Bandarenka Y.V."/>
            <person name="Zhorov D.G."/>
            <person name="Warner D."/>
        </authorList>
    </citation>
    <scope>NUCLEOTIDE SEQUENCE [LARGE SCALE GENOMIC DNA]</scope>
    <source>
        <strain evidence="10">180601</strain>
        <tissue evidence="10">Whole Body</tissue>
    </source>
</reference>
<dbReference type="Pfam" id="PF03083">
    <property type="entry name" value="MtN3_slv"/>
    <property type="match status" value="1"/>
</dbReference>
<dbReference type="AlphaFoldDB" id="A0A6G0VXM8"/>
<comment type="subcellular location">
    <subcellularLocation>
        <location evidence="1">Endomembrane system</location>
        <topology evidence="1">Multi-pass membrane protein</topology>
    </subcellularLocation>
</comment>
<evidence type="ECO:0000256" key="7">
    <source>
        <dbReference type="ARBA" id="ARBA00022989"/>
    </source>
</evidence>
<dbReference type="EMBL" id="VUJU01010733">
    <property type="protein sequence ID" value="KAF0713242.1"/>
    <property type="molecule type" value="Genomic_DNA"/>
</dbReference>
<dbReference type="Proteomes" id="UP000478052">
    <property type="component" value="Unassembled WGS sequence"/>
</dbReference>
<dbReference type="GO" id="GO:0012505">
    <property type="term" value="C:endomembrane system"/>
    <property type="evidence" value="ECO:0007669"/>
    <property type="project" value="UniProtKB-SubCell"/>
</dbReference>
<evidence type="ECO:0000256" key="4">
    <source>
        <dbReference type="ARBA" id="ARBA00022597"/>
    </source>
</evidence>
<keyword evidence="5 9" id="KW-0812">Transmembrane</keyword>
<dbReference type="OrthoDB" id="409725at2759"/>
<comment type="caution">
    <text evidence="10">The sequence shown here is derived from an EMBL/GenBank/DDBJ whole genome shotgun (WGS) entry which is preliminary data.</text>
</comment>
<comment type="caution">
    <text evidence="9">Lacks conserved residue(s) required for the propagation of feature annotation.</text>
</comment>
<evidence type="ECO:0000256" key="8">
    <source>
        <dbReference type="ARBA" id="ARBA00023136"/>
    </source>
</evidence>
<sequence>MHDFEYALRLSASACTCVQFLSGLLICANFVKKGKVSNESVVPFVTGFLSCALWLYYGMILANSTLVSVNAFGCLLFAIYTWIYYRYTSKKKRVVHYALTAIGFIAWVVFITQTDIHQKQSKSVSSIELHQHQSADVAAVTSLDISDKSIVSSTAYDAAVDHVGLLCSLTTMLFFAAPFSNLVSVMTHSLIVCLSYPLHAIVYFIKSYPILKIKLFFFHLMMYLKFSLNLFRRCFPGHKSVSLA</sequence>
<evidence type="ECO:0000256" key="5">
    <source>
        <dbReference type="ARBA" id="ARBA00022692"/>
    </source>
</evidence>
<feature type="transmembrane region" description="Helical" evidence="9">
    <location>
        <begin position="94"/>
        <end position="112"/>
    </location>
</feature>
<gene>
    <name evidence="10" type="ORF">FWK35_00033835</name>
</gene>
<feature type="transmembrane region" description="Helical" evidence="9">
    <location>
        <begin position="66"/>
        <end position="85"/>
    </location>
</feature>
<keyword evidence="11" id="KW-1185">Reference proteome</keyword>
<evidence type="ECO:0000313" key="11">
    <source>
        <dbReference type="Proteomes" id="UP000478052"/>
    </source>
</evidence>
<keyword evidence="7 9" id="KW-1133">Transmembrane helix</keyword>
<dbReference type="GO" id="GO:0051119">
    <property type="term" value="F:sugar transmembrane transporter activity"/>
    <property type="evidence" value="ECO:0007669"/>
    <property type="project" value="InterPro"/>
</dbReference>